<proteinExistence type="predicted"/>
<dbReference type="EMBL" id="BMVG01000061">
    <property type="protein sequence ID" value="GHE15295.1"/>
    <property type="molecule type" value="Genomic_DNA"/>
</dbReference>
<gene>
    <name evidence="1" type="ORF">GCM10010339_89470</name>
</gene>
<dbReference type="InterPro" id="IPR027417">
    <property type="entry name" value="P-loop_NTPase"/>
</dbReference>
<organism evidence="1 2">
    <name type="scientific">Streptomyces alanosinicus</name>
    <dbReference type="NCBI Taxonomy" id="68171"/>
    <lineage>
        <taxon>Bacteria</taxon>
        <taxon>Bacillati</taxon>
        <taxon>Actinomycetota</taxon>
        <taxon>Actinomycetes</taxon>
        <taxon>Kitasatosporales</taxon>
        <taxon>Streptomycetaceae</taxon>
        <taxon>Streptomyces</taxon>
    </lineage>
</organism>
<evidence type="ECO:0008006" key="3">
    <source>
        <dbReference type="Google" id="ProtNLM"/>
    </source>
</evidence>
<dbReference type="RefSeq" id="WP_189959269.1">
    <property type="nucleotide sequence ID" value="NZ_BMVG01000061.1"/>
</dbReference>
<accession>A0A918YSN5</accession>
<keyword evidence="2" id="KW-1185">Reference proteome</keyword>
<reference evidence="1" key="1">
    <citation type="journal article" date="2014" name="Int. J. Syst. Evol. Microbiol.">
        <title>Complete genome sequence of Corynebacterium casei LMG S-19264T (=DSM 44701T), isolated from a smear-ripened cheese.</title>
        <authorList>
            <consortium name="US DOE Joint Genome Institute (JGI-PGF)"/>
            <person name="Walter F."/>
            <person name="Albersmeier A."/>
            <person name="Kalinowski J."/>
            <person name="Ruckert C."/>
        </authorList>
    </citation>
    <scope>NUCLEOTIDE SEQUENCE</scope>
    <source>
        <strain evidence="1">JCM 4714</strain>
    </source>
</reference>
<dbReference type="AlphaFoldDB" id="A0A918YSN5"/>
<sequence>MVYASTGPSFREGMLGVAQDRGAAQDEVDAARDRRRPAADLAWHYLSRSSEPWLLVLDNADDPAAMGDETWLRSTRRGTILVTTRYGTAAAWRRAELHALDVLDLDDAVDVLRDLEVPSDTAELEELARALGCHPLALVLAGTYLSHRYLDPVTVDEFLERNQRGSGHRWSLALPPTAVEGTKISHVRADCLPALR</sequence>
<dbReference type="Gene3D" id="3.40.50.300">
    <property type="entry name" value="P-loop containing nucleotide triphosphate hydrolases"/>
    <property type="match status" value="1"/>
</dbReference>
<comment type="caution">
    <text evidence="1">The sequence shown here is derived from an EMBL/GenBank/DDBJ whole genome shotgun (WGS) entry which is preliminary data.</text>
</comment>
<protein>
    <recommendedName>
        <fullName evidence="3">NB-ARC domain-containing protein</fullName>
    </recommendedName>
</protein>
<reference evidence="1" key="2">
    <citation type="submission" date="2020-09" db="EMBL/GenBank/DDBJ databases">
        <authorList>
            <person name="Sun Q."/>
            <person name="Ohkuma M."/>
        </authorList>
    </citation>
    <scope>NUCLEOTIDE SEQUENCE</scope>
    <source>
        <strain evidence="1">JCM 4714</strain>
    </source>
</reference>
<evidence type="ECO:0000313" key="1">
    <source>
        <dbReference type="EMBL" id="GHE15295.1"/>
    </source>
</evidence>
<name>A0A918YSN5_9ACTN</name>
<dbReference type="Proteomes" id="UP000655443">
    <property type="component" value="Unassembled WGS sequence"/>
</dbReference>
<evidence type="ECO:0000313" key="2">
    <source>
        <dbReference type="Proteomes" id="UP000655443"/>
    </source>
</evidence>
<dbReference type="SUPFAM" id="SSF52540">
    <property type="entry name" value="P-loop containing nucleoside triphosphate hydrolases"/>
    <property type="match status" value="1"/>
</dbReference>